<feature type="compositionally biased region" description="Low complexity" evidence="1">
    <location>
        <begin position="79"/>
        <end position="126"/>
    </location>
</feature>
<name>A0ABN1TUL8_9ACTN</name>
<evidence type="ECO:0000256" key="1">
    <source>
        <dbReference type="SAM" id="MobiDB-lite"/>
    </source>
</evidence>
<keyword evidence="2" id="KW-1133">Transmembrane helix</keyword>
<proteinExistence type="predicted"/>
<reference evidence="3 4" key="1">
    <citation type="journal article" date="2019" name="Int. J. Syst. Evol. Microbiol.">
        <title>The Global Catalogue of Microorganisms (GCM) 10K type strain sequencing project: providing services to taxonomists for standard genome sequencing and annotation.</title>
        <authorList>
            <consortium name="The Broad Institute Genomics Platform"/>
            <consortium name="The Broad Institute Genome Sequencing Center for Infectious Disease"/>
            <person name="Wu L."/>
            <person name="Ma J."/>
        </authorList>
    </citation>
    <scope>NUCLEOTIDE SEQUENCE [LARGE SCALE GENOMIC DNA]</scope>
    <source>
        <strain evidence="3 4">JCM 13002</strain>
    </source>
</reference>
<sequence>MIGESGDEPGPPWWRKPRYIALLAGLVVAAIAVGVAVATQGSDGNVEVPPAASSSPATPAESTAGSETSPSTPAPTAPSRPTGYTTPAPTRTPTPTHYTTPTPTPTRSSSPRTSPPASTTSRATTSNPGATPSY</sequence>
<feature type="transmembrane region" description="Helical" evidence="2">
    <location>
        <begin position="19"/>
        <end position="38"/>
    </location>
</feature>
<organism evidence="3 4">
    <name type="scientific">Kitasatospora arboriphila</name>
    <dbReference type="NCBI Taxonomy" id="258052"/>
    <lineage>
        <taxon>Bacteria</taxon>
        <taxon>Bacillati</taxon>
        <taxon>Actinomycetota</taxon>
        <taxon>Actinomycetes</taxon>
        <taxon>Kitasatosporales</taxon>
        <taxon>Streptomycetaceae</taxon>
        <taxon>Kitasatospora</taxon>
    </lineage>
</organism>
<dbReference type="Proteomes" id="UP001499987">
    <property type="component" value="Unassembled WGS sequence"/>
</dbReference>
<dbReference type="EMBL" id="BAAALD010000060">
    <property type="protein sequence ID" value="GAA1103584.1"/>
    <property type="molecule type" value="Genomic_DNA"/>
</dbReference>
<evidence type="ECO:0000313" key="3">
    <source>
        <dbReference type="EMBL" id="GAA1103584.1"/>
    </source>
</evidence>
<evidence type="ECO:0000256" key="2">
    <source>
        <dbReference type="SAM" id="Phobius"/>
    </source>
</evidence>
<evidence type="ECO:0000313" key="4">
    <source>
        <dbReference type="Proteomes" id="UP001499987"/>
    </source>
</evidence>
<comment type="caution">
    <text evidence="3">The sequence shown here is derived from an EMBL/GenBank/DDBJ whole genome shotgun (WGS) entry which is preliminary data.</text>
</comment>
<keyword evidence="4" id="KW-1185">Reference proteome</keyword>
<feature type="region of interest" description="Disordered" evidence="1">
    <location>
        <begin position="41"/>
        <end position="134"/>
    </location>
</feature>
<keyword evidence="2" id="KW-0472">Membrane</keyword>
<feature type="compositionally biased region" description="Low complexity" evidence="1">
    <location>
        <begin position="46"/>
        <end position="71"/>
    </location>
</feature>
<protein>
    <recommendedName>
        <fullName evidence="5">Serine/threonine protein kinase</fullName>
    </recommendedName>
</protein>
<accession>A0ABN1TUL8</accession>
<keyword evidence="2" id="KW-0812">Transmembrane</keyword>
<evidence type="ECO:0008006" key="5">
    <source>
        <dbReference type="Google" id="ProtNLM"/>
    </source>
</evidence>
<gene>
    <name evidence="3" type="ORF">GCM10009663_52500</name>
</gene>